<sequence length="390" mass="44630">MASEQRLEIKENLRISLQQETLVNVMQNNSSIFYTGIVVALDQGGVIMTTYTEDGLANGYVYLTYQDIFDVDFESDDLAKMEQRIQMAQRLKLIDAQPVPYQLNQKVALLTQVLGTALVEQQALLLTLQDGTMLEGFVTAVERDHVKLRTFDKFDNREAGQRQLDQHQICSAEFLGTELRLLGQSHSLLFRPHLEPLSETTSLKIFAILNRACENGQRVIMVPKLKPELFFIGQVRAVNANAAVFAVVDMNGLFGGYELIRLDEIGQVIIKSDYLRLLNHFVGLNLSQGTYRQPLLNDERAFDKTVDLFQMILEQSRRFKRLVRIKLTDGTAYFGLPIRSRQPGELGLRYFDEDDPLISKRKRFRCSEVVEIAFDYLDAELTKQQFLGHH</sequence>
<dbReference type="EMBL" id="AYZI01000008">
    <property type="protein sequence ID" value="KRM90560.1"/>
    <property type="molecule type" value="Genomic_DNA"/>
</dbReference>
<accession>A0A0R2CH71</accession>
<protein>
    <submittedName>
        <fullName evidence="1">Uncharacterized protein</fullName>
    </submittedName>
</protein>
<dbReference type="STRING" id="1423745.GCA_001311215_00705"/>
<comment type="caution">
    <text evidence="1">The sequence shown here is derived from an EMBL/GenBank/DDBJ whole genome shotgun (WGS) entry which is preliminary data.</text>
</comment>
<proteinExistence type="predicted"/>
<dbReference type="RefSeq" id="WP_009166905.1">
    <property type="nucleotide sequence ID" value="NZ_AYZI01000008.1"/>
</dbReference>
<evidence type="ECO:0000313" key="1">
    <source>
        <dbReference type="EMBL" id="KRM90560.1"/>
    </source>
</evidence>
<name>A0A0R2CH71_9LACO</name>
<dbReference type="PATRIC" id="fig|1423745.4.peg.1312"/>
<dbReference type="AlphaFoldDB" id="A0A0R2CH71"/>
<evidence type="ECO:0000313" key="2">
    <source>
        <dbReference type="Proteomes" id="UP000051586"/>
    </source>
</evidence>
<dbReference type="Proteomes" id="UP000051586">
    <property type="component" value="Unassembled WGS sequence"/>
</dbReference>
<organism evidence="1 2">
    <name type="scientific">Fructilactobacillus florum DSM 22689 = JCM 16035</name>
    <dbReference type="NCBI Taxonomy" id="1423745"/>
    <lineage>
        <taxon>Bacteria</taxon>
        <taxon>Bacillati</taxon>
        <taxon>Bacillota</taxon>
        <taxon>Bacilli</taxon>
        <taxon>Lactobacillales</taxon>
        <taxon>Lactobacillaceae</taxon>
        <taxon>Fructilactobacillus</taxon>
    </lineage>
</organism>
<gene>
    <name evidence="1" type="ORF">FC87_GL001246</name>
</gene>
<reference evidence="1 2" key="1">
    <citation type="journal article" date="2015" name="Genome Announc.">
        <title>Expanding the biotechnology potential of lactobacilli through comparative genomics of 213 strains and associated genera.</title>
        <authorList>
            <person name="Sun Z."/>
            <person name="Harris H.M."/>
            <person name="McCann A."/>
            <person name="Guo C."/>
            <person name="Argimon S."/>
            <person name="Zhang W."/>
            <person name="Yang X."/>
            <person name="Jeffery I.B."/>
            <person name="Cooney J.C."/>
            <person name="Kagawa T.F."/>
            <person name="Liu W."/>
            <person name="Song Y."/>
            <person name="Salvetti E."/>
            <person name="Wrobel A."/>
            <person name="Rasinkangas P."/>
            <person name="Parkhill J."/>
            <person name="Rea M.C."/>
            <person name="O'Sullivan O."/>
            <person name="Ritari J."/>
            <person name="Douillard F.P."/>
            <person name="Paul Ross R."/>
            <person name="Yang R."/>
            <person name="Briner A.E."/>
            <person name="Felis G.E."/>
            <person name="de Vos W.M."/>
            <person name="Barrangou R."/>
            <person name="Klaenhammer T.R."/>
            <person name="Caufield P.W."/>
            <person name="Cui Y."/>
            <person name="Zhang H."/>
            <person name="O'Toole P.W."/>
        </authorList>
    </citation>
    <scope>NUCLEOTIDE SEQUENCE [LARGE SCALE GENOMIC DNA]</scope>
    <source>
        <strain evidence="1 2">DSM 22689</strain>
    </source>
</reference>